<dbReference type="HAMAP" id="MF_00001">
    <property type="entry name" value="Asp_carb_tr"/>
    <property type="match status" value="1"/>
</dbReference>
<dbReference type="PRINTS" id="PR00101">
    <property type="entry name" value="ATCASE"/>
</dbReference>
<feature type="binding site" evidence="7">
    <location>
        <position position="289"/>
    </location>
    <ligand>
        <name>carbamoyl phosphate</name>
        <dbReference type="ChEBI" id="CHEBI:58228"/>
    </ligand>
</feature>
<comment type="similarity">
    <text evidence="2 7">Belongs to the aspartate/ornithine carbamoyltransferase superfamily. ATCase family.</text>
</comment>
<dbReference type="GO" id="GO:0005829">
    <property type="term" value="C:cytosol"/>
    <property type="evidence" value="ECO:0007669"/>
    <property type="project" value="TreeGrafter"/>
</dbReference>
<dbReference type="GO" id="GO:0006520">
    <property type="term" value="P:amino acid metabolic process"/>
    <property type="evidence" value="ECO:0007669"/>
    <property type="project" value="InterPro"/>
</dbReference>
<protein>
    <recommendedName>
        <fullName evidence="7">Aspartate carbamoyltransferase</fullName>
        <ecNumber evidence="7">2.1.3.2</ecNumber>
    </recommendedName>
    <alternativeName>
        <fullName evidence="7">Aspartate transcarbamylase</fullName>
        <shortName evidence="7">ATCase</shortName>
    </alternativeName>
</protein>
<feature type="binding site" evidence="7">
    <location>
        <position position="194"/>
    </location>
    <ligand>
        <name>L-aspartate</name>
        <dbReference type="ChEBI" id="CHEBI:29991"/>
    </ligand>
</feature>
<dbReference type="NCBIfam" id="NF002032">
    <property type="entry name" value="PRK00856.1"/>
    <property type="match status" value="1"/>
</dbReference>
<sequence>MNPDLKGNAIVNSELNVKSEYQWQHKHLLGIEGLDAEDVRFLLKTALSFESVSTRSVKKVPALRGRVVVNLFFEDSTRTRASFNLAASRLSADVLDFSAKASSASKGETLSDTVRTIEAMGIDAIVCRHSLSGAAVQIAKSVKCSVVNAGDGQHAHPTQALLDAYTIAKRKGLTDTFDFTGLKVAIVGDIAHSRVARSNIKCLQKLGAEVILVGPPMLVPSTFEALGCRISHRLDEVLPEVDVVNMLRVQFERLESQAFASKREYAAFYGLTEEKMKLAKNDLLVMHPGPMNRGLEIESPVADGPNSAVLEQVANGLAVRMATLFLVTGVNDA</sequence>
<dbReference type="Gene3D" id="3.40.50.1370">
    <property type="entry name" value="Aspartate/ornithine carbamoyltransferase"/>
    <property type="match status" value="2"/>
</dbReference>
<dbReference type="InterPro" id="IPR006130">
    <property type="entry name" value="Asp/Orn_carbamoylTrfase"/>
</dbReference>
<comment type="function">
    <text evidence="5 7">Catalyzes the condensation of carbamoyl phosphate and aspartate to form carbamoyl aspartate and inorganic phosphate, the committed step in the de novo pyrimidine nucleotide biosynthesis pathway.</text>
</comment>
<dbReference type="Proteomes" id="UP000317369">
    <property type="component" value="Chromosome"/>
</dbReference>
<dbReference type="Pfam" id="PF02729">
    <property type="entry name" value="OTCace_N"/>
    <property type="match status" value="1"/>
</dbReference>
<dbReference type="PANTHER" id="PTHR45753:SF6">
    <property type="entry name" value="ASPARTATE CARBAMOYLTRANSFERASE"/>
    <property type="match status" value="1"/>
</dbReference>
<dbReference type="AlphaFoldDB" id="A0A517YTG1"/>
<name>A0A517YTG1_9BACT</name>
<dbReference type="OrthoDB" id="9802587at2"/>
<feature type="binding site" evidence="7">
    <location>
        <position position="79"/>
    </location>
    <ligand>
        <name>carbamoyl phosphate</name>
        <dbReference type="ChEBI" id="CHEBI:58228"/>
    </ligand>
</feature>
<dbReference type="GO" id="GO:0006207">
    <property type="term" value="P:'de novo' pyrimidine nucleobase biosynthetic process"/>
    <property type="evidence" value="ECO:0007669"/>
    <property type="project" value="InterPro"/>
</dbReference>
<dbReference type="PROSITE" id="PS00097">
    <property type="entry name" value="CARBAMOYLTRANSFERASE"/>
    <property type="match status" value="1"/>
</dbReference>
<feature type="binding site" evidence="7">
    <location>
        <position position="78"/>
    </location>
    <ligand>
        <name>carbamoyl phosphate</name>
        <dbReference type="ChEBI" id="CHEBI:58228"/>
    </ligand>
</feature>
<comment type="pathway">
    <text evidence="1 7">Pyrimidine metabolism; UMP biosynthesis via de novo pathway; (S)-dihydroorotate from bicarbonate: step 2/3.</text>
</comment>
<dbReference type="EMBL" id="CP036425">
    <property type="protein sequence ID" value="QDU33516.1"/>
    <property type="molecule type" value="Genomic_DNA"/>
</dbReference>
<keyword evidence="11" id="KW-1185">Reference proteome</keyword>
<proteinExistence type="inferred from homology"/>
<evidence type="ECO:0000259" key="9">
    <source>
        <dbReference type="Pfam" id="PF02729"/>
    </source>
</evidence>
<dbReference type="UniPathway" id="UPA00070">
    <property type="reaction ID" value="UER00116"/>
</dbReference>
<dbReference type="InterPro" id="IPR036901">
    <property type="entry name" value="Asp/Orn_carbamoylTrfase_sf"/>
</dbReference>
<gene>
    <name evidence="7 10" type="primary">pyrB</name>
    <name evidence="10" type="ORF">KS4_15660</name>
</gene>
<evidence type="ECO:0000256" key="7">
    <source>
        <dbReference type="HAMAP-Rule" id="MF_00001"/>
    </source>
</evidence>
<dbReference type="EC" id="2.1.3.2" evidence="7"/>
<comment type="catalytic activity">
    <reaction evidence="6 7">
        <text>carbamoyl phosphate + L-aspartate = N-carbamoyl-L-aspartate + phosphate + H(+)</text>
        <dbReference type="Rhea" id="RHEA:20013"/>
        <dbReference type="ChEBI" id="CHEBI:15378"/>
        <dbReference type="ChEBI" id="CHEBI:29991"/>
        <dbReference type="ChEBI" id="CHEBI:32814"/>
        <dbReference type="ChEBI" id="CHEBI:43474"/>
        <dbReference type="ChEBI" id="CHEBI:58228"/>
        <dbReference type="EC" id="2.1.3.2"/>
    </reaction>
</comment>
<feature type="domain" description="Aspartate/ornithine carbamoyltransferase Asp/Orn-binding" evidence="8">
    <location>
        <begin position="181"/>
        <end position="326"/>
    </location>
</feature>
<evidence type="ECO:0000256" key="1">
    <source>
        <dbReference type="ARBA" id="ARBA00004852"/>
    </source>
</evidence>
<dbReference type="InterPro" id="IPR006131">
    <property type="entry name" value="Asp_carbamoyltransf_Asp/Orn-bd"/>
</dbReference>
<feature type="binding site" evidence="7">
    <location>
        <position position="248"/>
    </location>
    <ligand>
        <name>L-aspartate</name>
        <dbReference type="ChEBI" id="CHEBI:29991"/>
    </ligand>
</feature>
<dbReference type="NCBIfam" id="TIGR00670">
    <property type="entry name" value="asp_carb_tr"/>
    <property type="match status" value="1"/>
</dbReference>
<dbReference type="SUPFAM" id="SSF53671">
    <property type="entry name" value="Aspartate/ornithine carbamoyltransferase"/>
    <property type="match status" value="1"/>
</dbReference>
<evidence type="ECO:0000256" key="3">
    <source>
        <dbReference type="ARBA" id="ARBA00022679"/>
    </source>
</evidence>
<evidence type="ECO:0000313" key="10">
    <source>
        <dbReference type="EMBL" id="QDU33516.1"/>
    </source>
</evidence>
<dbReference type="GO" id="GO:0004070">
    <property type="term" value="F:aspartate carbamoyltransferase activity"/>
    <property type="evidence" value="ECO:0007669"/>
    <property type="project" value="UniProtKB-UniRule"/>
</dbReference>
<reference evidence="10 11" key="1">
    <citation type="submission" date="2019-02" db="EMBL/GenBank/DDBJ databases">
        <title>Deep-cultivation of Planctomycetes and their phenomic and genomic characterization uncovers novel biology.</title>
        <authorList>
            <person name="Wiegand S."/>
            <person name="Jogler M."/>
            <person name="Boedeker C."/>
            <person name="Pinto D."/>
            <person name="Vollmers J."/>
            <person name="Rivas-Marin E."/>
            <person name="Kohn T."/>
            <person name="Peeters S.H."/>
            <person name="Heuer A."/>
            <person name="Rast P."/>
            <person name="Oberbeckmann S."/>
            <person name="Bunk B."/>
            <person name="Jeske O."/>
            <person name="Meyerdierks A."/>
            <person name="Storesund J.E."/>
            <person name="Kallscheuer N."/>
            <person name="Luecker S."/>
            <person name="Lage O.M."/>
            <person name="Pohl T."/>
            <person name="Merkel B.J."/>
            <person name="Hornburger P."/>
            <person name="Mueller R.-W."/>
            <person name="Bruemmer F."/>
            <person name="Labrenz M."/>
            <person name="Spormann A.M."/>
            <person name="Op den Camp H."/>
            <person name="Overmann J."/>
            <person name="Amann R."/>
            <person name="Jetten M.S.M."/>
            <person name="Mascher T."/>
            <person name="Medema M.H."/>
            <person name="Devos D.P."/>
            <person name="Kaster A.-K."/>
            <person name="Ovreas L."/>
            <person name="Rohde M."/>
            <person name="Galperin M.Y."/>
            <person name="Jogler C."/>
        </authorList>
    </citation>
    <scope>NUCLEOTIDE SEQUENCE [LARGE SCALE GENOMIC DNA]</scope>
    <source>
        <strain evidence="10 11">KS4</strain>
    </source>
</reference>
<dbReference type="Pfam" id="PF00185">
    <property type="entry name" value="OTCace"/>
    <property type="match status" value="1"/>
</dbReference>
<feature type="domain" description="Aspartate/ornithine carbamoyltransferase carbamoyl-P binding" evidence="9">
    <location>
        <begin position="26"/>
        <end position="168"/>
    </location>
</feature>
<evidence type="ECO:0000256" key="2">
    <source>
        <dbReference type="ARBA" id="ARBA00008896"/>
    </source>
</evidence>
<feature type="binding site" evidence="7">
    <location>
        <position position="290"/>
    </location>
    <ligand>
        <name>carbamoyl phosphate</name>
        <dbReference type="ChEBI" id="CHEBI:58228"/>
    </ligand>
</feature>
<feature type="binding site" evidence="7">
    <location>
        <position position="128"/>
    </location>
    <ligand>
        <name>carbamoyl phosphate</name>
        <dbReference type="ChEBI" id="CHEBI:58228"/>
    </ligand>
</feature>
<dbReference type="GO" id="GO:0016597">
    <property type="term" value="F:amino acid binding"/>
    <property type="evidence" value="ECO:0007669"/>
    <property type="project" value="InterPro"/>
</dbReference>
<evidence type="ECO:0000256" key="6">
    <source>
        <dbReference type="ARBA" id="ARBA00048859"/>
    </source>
</evidence>
<organism evidence="10 11">
    <name type="scientific">Poriferisphaera corsica</name>
    <dbReference type="NCBI Taxonomy" id="2528020"/>
    <lineage>
        <taxon>Bacteria</taxon>
        <taxon>Pseudomonadati</taxon>
        <taxon>Planctomycetota</taxon>
        <taxon>Phycisphaerae</taxon>
        <taxon>Phycisphaerales</taxon>
        <taxon>Phycisphaeraceae</taxon>
        <taxon>Poriferisphaera</taxon>
    </lineage>
</organism>
<dbReference type="GO" id="GO:0044205">
    <property type="term" value="P:'de novo' UMP biosynthetic process"/>
    <property type="evidence" value="ECO:0007669"/>
    <property type="project" value="UniProtKB-UniRule"/>
</dbReference>
<feature type="binding site" evidence="7">
    <location>
        <position position="106"/>
    </location>
    <ligand>
        <name>L-aspartate</name>
        <dbReference type="ChEBI" id="CHEBI:29991"/>
    </ligand>
</feature>
<dbReference type="KEGG" id="pcor:KS4_15660"/>
<accession>A0A517YTG1</accession>
<dbReference type="RefSeq" id="WP_145076616.1">
    <property type="nucleotide sequence ID" value="NZ_CP036425.1"/>
</dbReference>
<evidence type="ECO:0000313" key="11">
    <source>
        <dbReference type="Proteomes" id="UP000317369"/>
    </source>
</evidence>
<keyword evidence="4 7" id="KW-0665">Pyrimidine biosynthesis</keyword>
<evidence type="ECO:0000259" key="8">
    <source>
        <dbReference type="Pfam" id="PF00185"/>
    </source>
</evidence>
<dbReference type="InterPro" id="IPR002082">
    <property type="entry name" value="Asp_carbamoyltransf"/>
</dbReference>
<feature type="binding site" evidence="7">
    <location>
        <position position="156"/>
    </location>
    <ligand>
        <name>carbamoyl phosphate</name>
        <dbReference type="ChEBI" id="CHEBI:58228"/>
    </ligand>
</feature>
<evidence type="ECO:0000256" key="5">
    <source>
        <dbReference type="ARBA" id="ARBA00043884"/>
    </source>
</evidence>
<dbReference type="PRINTS" id="PR00100">
    <property type="entry name" value="AOTCASE"/>
</dbReference>
<comment type="subunit">
    <text evidence="7">Heterododecamer (2C3:3R2) of six catalytic PyrB chains organized as two trimers (C3), and six regulatory PyrI chains organized as three dimers (R2).</text>
</comment>
<dbReference type="FunFam" id="3.40.50.1370:FF:000007">
    <property type="entry name" value="Aspartate carbamoyltransferase"/>
    <property type="match status" value="1"/>
</dbReference>
<dbReference type="PANTHER" id="PTHR45753">
    <property type="entry name" value="ORNITHINE CARBAMOYLTRANSFERASE, MITOCHONDRIAL"/>
    <property type="match status" value="1"/>
</dbReference>
<feature type="binding site" evidence="7">
    <location>
        <position position="159"/>
    </location>
    <ligand>
        <name>carbamoyl phosphate</name>
        <dbReference type="ChEBI" id="CHEBI:58228"/>
    </ligand>
</feature>
<evidence type="ECO:0000256" key="4">
    <source>
        <dbReference type="ARBA" id="ARBA00022975"/>
    </source>
</evidence>
<keyword evidence="3 7" id="KW-0808">Transferase</keyword>
<dbReference type="InterPro" id="IPR006132">
    <property type="entry name" value="Asp/Orn_carbamoyltranf_P-bd"/>
</dbReference>